<feature type="compositionally biased region" description="Basic and acidic residues" evidence="1">
    <location>
        <begin position="124"/>
        <end position="135"/>
    </location>
</feature>
<name>A0AAV7MNB4_PLEWA</name>
<sequence length="135" mass="14990">MGIPDPDVLREGTNQQTLPGDSMQQQSLRAITRIEKADGGDFEEEEKDHGSEANIGGDEFRGSGSGGRNSRSSSEETFPRGEQGRPRDHLQYQRSSRGQEAVRPNSGHALGRAWPLQVHGQDLPVREGRWQEGRR</sequence>
<dbReference type="EMBL" id="JANPWB010000013">
    <property type="protein sequence ID" value="KAJ1105098.1"/>
    <property type="molecule type" value="Genomic_DNA"/>
</dbReference>
<comment type="caution">
    <text evidence="2">The sequence shown here is derived from an EMBL/GenBank/DDBJ whole genome shotgun (WGS) entry which is preliminary data.</text>
</comment>
<proteinExistence type="predicted"/>
<gene>
    <name evidence="2" type="ORF">NDU88_002506</name>
</gene>
<feature type="region of interest" description="Disordered" evidence="1">
    <location>
        <begin position="1"/>
        <end position="135"/>
    </location>
</feature>
<organism evidence="2 3">
    <name type="scientific">Pleurodeles waltl</name>
    <name type="common">Iberian ribbed newt</name>
    <dbReference type="NCBI Taxonomy" id="8319"/>
    <lineage>
        <taxon>Eukaryota</taxon>
        <taxon>Metazoa</taxon>
        <taxon>Chordata</taxon>
        <taxon>Craniata</taxon>
        <taxon>Vertebrata</taxon>
        <taxon>Euteleostomi</taxon>
        <taxon>Amphibia</taxon>
        <taxon>Batrachia</taxon>
        <taxon>Caudata</taxon>
        <taxon>Salamandroidea</taxon>
        <taxon>Salamandridae</taxon>
        <taxon>Pleurodelinae</taxon>
        <taxon>Pleurodeles</taxon>
    </lineage>
</organism>
<evidence type="ECO:0000256" key="1">
    <source>
        <dbReference type="SAM" id="MobiDB-lite"/>
    </source>
</evidence>
<feature type="compositionally biased region" description="Basic and acidic residues" evidence="1">
    <location>
        <begin position="73"/>
        <end position="91"/>
    </location>
</feature>
<dbReference type="AlphaFoldDB" id="A0AAV7MNB4"/>
<evidence type="ECO:0000313" key="2">
    <source>
        <dbReference type="EMBL" id="KAJ1105098.1"/>
    </source>
</evidence>
<feature type="compositionally biased region" description="Polar residues" evidence="1">
    <location>
        <begin position="12"/>
        <end position="29"/>
    </location>
</feature>
<reference evidence="2" key="1">
    <citation type="journal article" date="2022" name="bioRxiv">
        <title>Sequencing and chromosome-scale assembly of the giantPleurodeles waltlgenome.</title>
        <authorList>
            <person name="Brown T."/>
            <person name="Elewa A."/>
            <person name="Iarovenko S."/>
            <person name="Subramanian E."/>
            <person name="Araus A.J."/>
            <person name="Petzold A."/>
            <person name="Susuki M."/>
            <person name="Suzuki K.-i.T."/>
            <person name="Hayashi T."/>
            <person name="Toyoda A."/>
            <person name="Oliveira C."/>
            <person name="Osipova E."/>
            <person name="Leigh N.D."/>
            <person name="Simon A."/>
            <person name="Yun M.H."/>
        </authorList>
    </citation>
    <scope>NUCLEOTIDE SEQUENCE</scope>
    <source>
        <strain evidence="2">20211129_DDA</strain>
        <tissue evidence="2">Liver</tissue>
    </source>
</reference>
<dbReference type="Proteomes" id="UP001066276">
    <property type="component" value="Chromosome 9"/>
</dbReference>
<evidence type="ECO:0000313" key="3">
    <source>
        <dbReference type="Proteomes" id="UP001066276"/>
    </source>
</evidence>
<keyword evidence="3" id="KW-1185">Reference proteome</keyword>
<protein>
    <submittedName>
        <fullName evidence="2">Uncharacterized protein</fullName>
    </submittedName>
</protein>
<accession>A0AAV7MNB4</accession>